<accession>A0ABU4N789</accession>
<name>A0ABU4N789_9ACTN</name>
<dbReference type="EMBL" id="JARAYU010000001">
    <property type="protein sequence ID" value="MDX3698633.1"/>
    <property type="molecule type" value="Genomic_DNA"/>
</dbReference>
<dbReference type="Proteomes" id="UP001271274">
    <property type="component" value="Unassembled WGS sequence"/>
</dbReference>
<evidence type="ECO:0000313" key="3">
    <source>
        <dbReference type="Proteomes" id="UP001271274"/>
    </source>
</evidence>
<organism evidence="2 3">
    <name type="scientific">Streptomyces europaeiscabiei</name>
    <dbReference type="NCBI Taxonomy" id="146819"/>
    <lineage>
        <taxon>Bacteria</taxon>
        <taxon>Bacillati</taxon>
        <taxon>Actinomycetota</taxon>
        <taxon>Actinomycetes</taxon>
        <taxon>Kitasatosporales</taxon>
        <taxon>Streptomycetaceae</taxon>
        <taxon>Streptomyces</taxon>
    </lineage>
</organism>
<evidence type="ECO:0000313" key="2">
    <source>
        <dbReference type="EMBL" id="MDX3698633.1"/>
    </source>
</evidence>
<reference evidence="2 3" key="1">
    <citation type="journal article" date="2023" name="Microb. Genom.">
        <title>Mesoterricola silvestris gen. nov., sp. nov., Mesoterricola sediminis sp. nov., Geothrix oryzae sp. nov., Geothrix edaphica sp. nov., Geothrix rubra sp. nov., and Geothrix limicola sp. nov., six novel members of Acidobacteriota isolated from soils.</title>
        <authorList>
            <person name="Weisberg A.J."/>
            <person name="Pearce E."/>
            <person name="Kramer C.G."/>
            <person name="Chang J.H."/>
            <person name="Clarke C.R."/>
        </authorList>
    </citation>
    <scope>NUCLEOTIDE SEQUENCE [LARGE SCALE GENOMIC DNA]</scope>
    <source>
        <strain evidence="2 3">ID09-01A</strain>
    </source>
</reference>
<sequence length="40" mass="4183">MTLLQRFVLRDKDEARAKAATRRAAKAARSGSGPTPGVAG</sequence>
<dbReference type="RefSeq" id="WP_267893510.1">
    <property type="nucleotide sequence ID" value="NZ_JARAUS010000481.1"/>
</dbReference>
<proteinExistence type="predicted"/>
<protein>
    <submittedName>
        <fullName evidence="2">Uncharacterized protein</fullName>
    </submittedName>
</protein>
<comment type="caution">
    <text evidence="2">The sequence shown here is derived from an EMBL/GenBank/DDBJ whole genome shotgun (WGS) entry which is preliminary data.</text>
</comment>
<feature type="region of interest" description="Disordered" evidence="1">
    <location>
        <begin position="19"/>
        <end position="40"/>
    </location>
</feature>
<keyword evidence="3" id="KW-1185">Reference proteome</keyword>
<gene>
    <name evidence="2" type="ORF">PV662_02470</name>
</gene>
<evidence type="ECO:0000256" key="1">
    <source>
        <dbReference type="SAM" id="MobiDB-lite"/>
    </source>
</evidence>